<dbReference type="Proteomes" id="UP001390339">
    <property type="component" value="Unassembled WGS sequence"/>
</dbReference>
<evidence type="ECO:0000256" key="2">
    <source>
        <dbReference type="SAM" id="Phobius"/>
    </source>
</evidence>
<organism evidence="3 4">
    <name type="scientific">Apiospora arundinis</name>
    <dbReference type="NCBI Taxonomy" id="335852"/>
    <lineage>
        <taxon>Eukaryota</taxon>
        <taxon>Fungi</taxon>
        <taxon>Dikarya</taxon>
        <taxon>Ascomycota</taxon>
        <taxon>Pezizomycotina</taxon>
        <taxon>Sordariomycetes</taxon>
        <taxon>Xylariomycetidae</taxon>
        <taxon>Amphisphaeriales</taxon>
        <taxon>Apiosporaceae</taxon>
        <taxon>Apiospora</taxon>
    </lineage>
</organism>
<comment type="caution">
    <text evidence="3">The sequence shown here is derived from an EMBL/GenBank/DDBJ whole genome shotgun (WGS) entry which is preliminary data.</text>
</comment>
<feature type="compositionally biased region" description="Acidic residues" evidence="1">
    <location>
        <begin position="265"/>
        <end position="277"/>
    </location>
</feature>
<gene>
    <name evidence="3" type="ORF">PGQ11_008766</name>
</gene>
<evidence type="ECO:0000313" key="3">
    <source>
        <dbReference type="EMBL" id="KAK8862531.1"/>
    </source>
</evidence>
<sequence>MVTFVFVSTFLLALAAIAVYALVESSRLSLPVSLGLAILTVLLPFTAWASVFGPQVFRRLTSSYFRGGGVGGLLQHPFVLFALQVLQGIASIVIATLWSQGFMGSGQAVDCNLQTTWRGFWMAHDGRSIESIQNAFGCCGFKSVRDMAWPSPHGNVGLCSELTHRGTSCAAPWRGTLRRLSGFEFGVALGCAAIQFFYLARTLFRVFREATENISRRNGNNNAGVLEQGPEASLVRRTTGRGAEGNSRSYRTIGGQNYAAATQDADPEAVDDDAGEDLDGDAAARLLRDNNNSDR</sequence>
<reference evidence="3 4" key="1">
    <citation type="journal article" date="2024" name="IMA Fungus">
        <title>Apiospora arundinis, a panoply of carbohydrate-active enzymes and secondary metabolites.</title>
        <authorList>
            <person name="Sorensen T."/>
            <person name="Petersen C."/>
            <person name="Muurmann A.T."/>
            <person name="Christiansen J.V."/>
            <person name="Brundto M.L."/>
            <person name="Overgaard C.K."/>
            <person name="Boysen A.T."/>
            <person name="Wollenberg R.D."/>
            <person name="Larsen T.O."/>
            <person name="Sorensen J.L."/>
            <person name="Nielsen K.L."/>
            <person name="Sondergaard T.E."/>
        </authorList>
    </citation>
    <scope>NUCLEOTIDE SEQUENCE [LARGE SCALE GENOMIC DNA]</scope>
    <source>
        <strain evidence="3 4">AAU 773</strain>
    </source>
</reference>
<keyword evidence="2" id="KW-1133">Transmembrane helix</keyword>
<feature type="transmembrane region" description="Helical" evidence="2">
    <location>
        <begin position="78"/>
        <end position="98"/>
    </location>
</feature>
<protein>
    <submittedName>
        <fullName evidence="3">Tetraspanin Tsp3</fullName>
    </submittedName>
</protein>
<keyword evidence="2" id="KW-0472">Membrane</keyword>
<feature type="transmembrane region" description="Helical" evidence="2">
    <location>
        <begin position="31"/>
        <end position="57"/>
    </location>
</feature>
<name>A0ABR2IG25_9PEZI</name>
<proteinExistence type="predicted"/>
<keyword evidence="4" id="KW-1185">Reference proteome</keyword>
<accession>A0ABR2IG25</accession>
<feature type="region of interest" description="Disordered" evidence="1">
    <location>
        <begin position="218"/>
        <end position="277"/>
    </location>
</feature>
<keyword evidence="2" id="KW-0812">Transmembrane</keyword>
<feature type="transmembrane region" description="Helical" evidence="2">
    <location>
        <begin position="182"/>
        <end position="200"/>
    </location>
</feature>
<evidence type="ECO:0000313" key="4">
    <source>
        <dbReference type="Proteomes" id="UP001390339"/>
    </source>
</evidence>
<dbReference type="EMBL" id="JAPCWZ010000005">
    <property type="protein sequence ID" value="KAK8862531.1"/>
    <property type="molecule type" value="Genomic_DNA"/>
</dbReference>
<evidence type="ECO:0000256" key="1">
    <source>
        <dbReference type="SAM" id="MobiDB-lite"/>
    </source>
</evidence>